<sequence length="126" mass="14843">MVCCWSPVERYLDGLLASRDPRVDKEAAASARQWLEDWVPLYYTASVNIIEATGCRFLWPDPDDEPDTEDGEEDDEEDEGWEDEDDEEEEEEEEEEEDKEEDEGWEEEDEGWEEEDEEEDPDNAGR</sequence>
<dbReference type="AlphaFoldDB" id="A0A5B0LTR4"/>
<feature type="region of interest" description="Disordered" evidence="1">
    <location>
        <begin position="57"/>
        <end position="126"/>
    </location>
</feature>
<dbReference type="Proteomes" id="UP000325313">
    <property type="component" value="Unassembled WGS sequence"/>
</dbReference>
<name>A0A5B0LTR4_PUCGR</name>
<dbReference type="EMBL" id="VDEP01000005">
    <property type="protein sequence ID" value="KAA1137768.1"/>
    <property type="molecule type" value="Genomic_DNA"/>
</dbReference>
<proteinExistence type="predicted"/>
<reference evidence="4 5" key="1">
    <citation type="submission" date="2019-05" db="EMBL/GenBank/DDBJ databases">
        <title>Emergence of the Ug99 lineage of the wheat stem rust pathogen through somatic hybridization.</title>
        <authorList>
            <person name="Li F."/>
            <person name="Upadhyaya N.M."/>
            <person name="Sperschneider J."/>
            <person name="Matny O."/>
            <person name="Nguyen-Phuc H."/>
            <person name="Mago R."/>
            <person name="Raley C."/>
            <person name="Miller M.E."/>
            <person name="Silverstein K.A.T."/>
            <person name="Henningsen E."/>
            <person name="Hirsch C.D."/>
            <person name="Visser B."/>
            <person name="Pretorius Z.A."/>
            <person name="Steffenson B.J."/>
            <person name="Schwessinger B."/>
            <person name="Dodds P.N."/>
            <person name="Figueroa M."/>
        </authorList>
    </citation>
    <scope>NUCLEOTIDE SEQUENCE [LARGE SCALE GENOMIC DNA]</scope>
    <source>
        <strain evidence="2">21-0</strain>
        <strain evidence="3 5">Ug99</strain>
    </source>
</reference>
<organism evidence="2 4">
    <name type="scientific">Puccinia graminis f. sp. tritici</name>
    <dbReference type="NCBI Taxonomy" id="56615"/>
    <lineage>
        <taxon>Eukaryota</taxon>
        <taxon>Fungi</taxon>
        <taxon>Dikarya</taxon>
        <taxon>Basidiomycota</taxon>
        <taxon>Pucciniomycotina</taxon>
        <taxon>Pucciniomycetes</taxon>
        <taxon>Pucciniales</taxon>
        <taxon>Pucciniaceae</taxon>
        <taxon>Puccinia</taxon>
    </lineage>
</organism>
<dbReference type="EMBL" id="VSWC01000184">
    <property type="protein sequence ID" value="KAA1067449.1"/>
    <property type="molecule type" value="Genomic_DNA"/>
</dbReference>
<gene>
    <name evidence="2" type="ORF">PGT21_005774</name>
    <name evidence="3" type="ORF">PGTUg99_015533</name>
</gene>
<protein>
    <submittedName>
        <fullName evidence="2">Uncharacterized protein</fullName>
    </submittedName>
</protein>
<comment type="caution">
    <text evidence="2">The sequence shown here is derived from an EMBL/GenBank/DDBJ whole genome shotgun (WGS) entry which is preliminary data.</text>
</comment>
<evidence type="ECO:0000313" key="4">
    <source>
        <dbReference type="Proteomes" id="UP000324748"/>
    </source>
</evidence>
<evidence type="ECO:0000256" key="1">
    <source>
        <dbReference type="SAM" id="MobiDB-lite"/>
    </source>
</evidence>
<dbReference type="Proteomes" id="UP000324748">
    <property type="component" value="Unassembled WGS sequence"/>
</dbReference>
<feature type="compositionally biased region" description="Acidic residues" evidence="1">
    <location>
        <begin position="61"/>
        <end position="126"/>
    </location>
</feature>
<evidence type="ECO:0000313" key="5">
    <source>
        <dbReference type="Proteomes" id="UP000325313"/>
    </source>
</evidence>
<accession>A0A5B0LTR4</accession>
<keyword evidence="4" id="KW-1185">Reference proteome</keyword>
<evidence type="ECO:0000313" key="3">
    <source>
        <dbReference type="EMBL" id="KAA1137768.1"/>
    </source>
</evidence>
<evidence type="ECO:0000313" key="2">
    <source>
        <dbReference type="EMBL" id="KAA1067449.1"/>
    </source>
</evidence>